<sequence length="193" mass="21943">MEAALALFAQEGYHKTKVSDIVKQVGVAQGTFYWHFKNKEEIVLCILQEGEQALLNVIRSGYRQTEGNVDDMVESSRRLMTDLFSFAQANPDYMRLLFKTGQDAEEKICRHISHTLIAIEEAFERNIKRAQELEMLPKDSSSKRLAAMLVSLVLGTLERWLFSELPHLDNIAAESLAVEIVSFEFFGLLGKTK</sequence>
<organism evidence="5 6">
    <name type="scientific">Shouchella clausii</name>
    <name type="common">Alkalihalobacillus clausii</name>
    <dbReference type="NCBI Taxonomy" id="79880"/>
    <lineage>
        <taxon>Bacteria</taxon>
        <taxon>Bacillati</taxon>
        <taxon>Bacillota</taxon>
        <taxon>Bacilli</taxon>
        <taxon>Bacillales</taxon>
        <taxon>Bacillaceae</taxon>
        <taxon>Shouchella</taxon>
    </lineage>
</organism>
<dbReference type="SUPFAM" id="SSF48498">
    <property type="entry name" value="Tetracyclin repressor-like, C-terminal domain"/>
    <property type="match status" value="1"/>
</dbReference>
<keyword evidence="1" id="KW-0678">Repressor</keyword>
<evidence type="ECO:0000259" key="4">
    <source>
        <dbReference type="PROSITE" id="PS50977"/>
    </source>
</evidence>
<dbReference type="PANTHER" id="PTHR43479">
    <property type="entry name" value="ACREF/ENVCD OPERON REPRESSOR-RELATED"/>
    <property type="match status" value="1"/>
</dbReference>
<dbReference type="EMBL" id="NPCC01000001">
    <property type="protein sequence ID" value="PAE91010.1"/>
    <property type="molecule type" value="Genomic_DNA"/>
</dbReference>
<dbReference type="InterPro" id="IPR009057">
    <property type="entry name" value="Homeodomain-like_sf"/>
</dbReference>
<proteinExistence type="predicted"/>
<dbReference type="Gene3D" id="1.10.357.10">
    <property type="entry name" value="Tetracycline Repressor, domain 2"/>
    <property type="match status" value="1"/>
</dbReference>
<dbReference type="GO" id="GO:0003677">
    <property type="term" value="F:DNA binding"/>
    <property type="evidence" value="ECO:0007669"/>
    <property type="project" value="UniProtKB-UniRule"/>
</dbReference>
<evidence type="ECO:0000313" key="5">
    <source>
        <dbReference type="EMBL" id="PAE91010.1"/>
    </source>
</evidence>
<comment type="caution">
    <text evidence="5">The sequence shown here is derived from an EMBL/GenBank/DDBJ whole genome shotgun (WGS) entry which is preliminary data.</text>
</comment>
<evidence type="ECO:0000313" key="6">
    <source>
        <dbReference type="Proteomes" id="UP000216207"/>
    </source>
</evidence>
<dbReference type="AlphaFoldDB" id="A0A268P6V6"/>
<dbReference type="InterPro" id="IPR036271">
    <property type="entry name" value="Tet_transcr_reg_TetR-rel_C_sf"/>
</dbReference>
<name>A0A268P6V6_SHOCL</name>
<dbReference type="InterPro" id="IPR050624">
    <property type="entry name" value="HTH-type_Tx_Regulator"/>
</dbReference>
<evidence type="ECO:0000256" key="2">
    <source>
        <dbReference type="ARBA" id="ARBA00023125"/>
    </source>
</evidence>
<keyword evidence="2 3" id="KW-0238">DNA-binding</keyword>
<feature type="DNA-binding region" description="H-T-H motif" evidence="3">
    <location>
        <begin position="17"/>
        <end position="36"/>
    </location>
</feature>
<reference evidence="5 6" key="1">
    <citation type="submission" date="2017-07" db="EMBL/GenBank/DDBJ databases">
        <title>Isolation and whole genome analysis of endospore-forming bacteria from heroin.</title>
        <authorList>
            <person name="Kalinowski J."/>
            <person name="Ahrens B."/>
            <person name="Al-Dilaimi A."/>
            <person name="Winkler A."/>
            <person name="Wibberg D."/>
            <person name="Schleenbecker U."/>
            <person name="Ruckert C."/>
            <person name="Wolfel R."/>
            <person name="Grass G."/>
        </authorList>
    </citation>
    <scope>NUCLEOTIDE SEQUENCE [LARGE SCALE GENOMIC DNA]</scope>
    <source>
        <strain evidence="5 6">7539</strain>
    </source>
</reference>
<dbReference type="SUPFAM" id="SSF46689">
    <property type="entry name" value="Homeodomain-like"/>
    <property type="match status" value="1"/>
</dbReference>
<gene>
    <name evidence="5" type="ORF">CHH72_00260</name>
</gene>
<dbReference type="Proteomes" id="UP000216207">
    <property type="component" value="Unassembled WGS sequence"/>
</dbReference>
<dbReference type="PROSITE" id="PS50977">
    <property type="entry name" value="HTH_TETR_2"/>
    <property type="match status" value="1"/>
</dbReference>
<dbReference type="Pfam" id="PF00440">
    <property type="entry name" value="TetR_N"/>
    <property type="match status" value="1"/>
</dbReference>
<protein>
    <recommendedName>
        <fullName evidence="4">HTH tetR-type domain-containing protein</fullName>
    </recommendedName>
</protein>
<evidence type="ECO:0000256" key="3">
    <source>
        <dbReference type="PROSITE-ProRule" id="PRU00335"/>
    </source>
</evidence>
<feature type="domain" description="HTH tetR-type" evidence="4">
    <location>
        <begin position="1"/>
        <end position="54"/>
    </location>
</feature>
<dbReference type="PANTHER" id="PTHR43479:SF11">
    <property type="entry name" value="ACREF_ENVCD OPERON REPRESSOR-RELATED"/>
    <property type="match status" value="1"/>
</dbReference>
<accession>A0A268P6V6</accession>
<evidence type="ECO:0000256" key="1">
    <source>
        <dbReference type="ARBA" id="ARBA00022491"/>
    </source>
</evidence>
<dbReference type="InterPro" id="IPR001647">
    <property type="entry name" value="HTH_TetR"/>
</dbReference>